<protein>
    <submittedName>
        <fullName evidence="3">NAD(P)-binding protein</fullName>
    </submittedName>
</protein>
<dbReference type="InterPro" id="IPR036291">
    <property type="entry name" value="NAD(P)-bd_dom_sf"/>
</dbReference>
<dbReference type="PANTHER" id="PTHR43205">
    <property type="entry name" value="PROSTAGLANDIN REDUCTASE"/>
    <property type="match status" value="1"/>
</dbReference>
<dbReference type="CDD" id="cd05288">
    <property type="entry name" value="PGDH"/>
    <property type="match status" value="1"/>
</dbReference>
<dbReference type="InterPro" id="IPR045010">
    <property type="entry name" value="MDR_fam"/>
</dbReference>
<evidence type="ECO:0000313" key="4">
    <source>
        <dbReference type="Proteomes" id="UP000807469"/>
    </source>
</evidence>
<reference evidence="3" key="1">
    <citation type="submission" date="2020-11" db="EMBL/GenBank/DDBJ databases">
        <authorList>
            <consortium name="DOE Joint Genome Institute"/>
            <person name="Ahrendt S."/>
            <person name="Riley R."/>
            <person name="Andreopoulos W."/>
            <person name="Labutti K."/>
            <person name="Pangilinan J."/>
            <person name="Ruiz-Duenas F.J."/>
            <person name="Barrasa J.M."/>
            <person name="Sanchez-Garcia M."/>
            <person name="Camarero S."/>
            <person name="Miyauchi S."/>
            <person name="Serrano A."/>
            <person name="Linde D."/>
            <person name="Babiker R."/>
            <person name="Drula E."/>
            <person name="Ayuso-Fernandez I."/>
            <person name="Pacheco R."/>
            <person name="Padilla G."/>
            <person name="Ferreira P."/>
            <person name="Barriuso J."/>
            <person name="Kellner H."/>
            <person name="Castanera R."/>
            <person name="Alfaro M."/>
            <person name="Ramirez L."/>
            <person name="Pisabarro A.G."/>
            <person name="Kuo A."/>
            <person name="Tritt A."/>
            <person name="Lipzen A."/>
            <person name="He G."/>
            <person name="Yan M."/>
            <person name="Ng V."/>
            <person name="Cullen D."/>
            <person name="Martin F."/>
            <person name="Rosso M.-N."/>
            <person name="Henrissat B."/>
            <person name="Hibbett D."/>
            <person name="Martinez A.T."/>
            <person name="Grigoriev I.V."/>
        </authorList>
    </citation>
    <scope>NUCLEOTIDE SEQUENCE</scope>
    <source>
        <strain evidence="3">CIRM-BRFM 674</strain>
    </source>
</reference>
<proteinExistence type="predicted"/>
<evidence type="ECO:0000313" key="3">
    <source>
        <dbReference type="EMBL" id="KAF9474417.1"/>
    </source>
</evidence>
<dbReference type="FunFam" id="3.40.50.720:FF:000121">
    <property type="entry name" value="Prostaglandin reductase 2"/>
    <property type="match status" value="1"/>
</dbReference>
<dbReference type="OrthoDB" id="809632at2759"/>
<accession>A0A9P5YRY8</accession>
<comment type="caution">
    <text evidence="3">The sequence shown here is derived from an EMBL/GenBank/DDBJ whole genome shotgun (WGS) entry which is preliminary data.</text>
</comment>
<dbReference type="SUPFAM" id="SSF51735">
    <property type="entry name" value="NAD(P)-binding Rossmann-fold domains"/>
    <property type="match status" value="1"/>
</dbReference>
<organism evidence="3 4">
    <name type="scientific">Pholiota conissans</name>
    <dbReference type="NCBI Taxonomy" id="109636"/>
    <lineage>
        <taxon>Eukaryota</taxon>
        <taxon>Fungi</taxon>
        <taxon>Dikarya</taxon>
        <taxon>Basidiomycota</taxon>
        <taxon>Agaricomycotina</taxon>
        <taxon>Agaricomycetes</taxon>
        <taxon>Agaricomycetidae</taxon>
        <taxon>Agaricales</taxon>
        <taxon>Agaricineae</taxon>
        <taxon>Strophariaceae</taxon>
        <taxon>Pholiota</taxon>
    </lineage>
</organism>
<dbReference type="EMBL" id="MU155380">
    <property type="protein sequence ID" value="KAF9474417.1"/>
    <property type="molecule type" value="Genomic_DNA"/>
</dbReference>
<dbReference type="InterPro" id="IPR011032">
    <property type="entry name" value="GroES-like_sf"/>
</dbReference>
<dbReference type="InterPro" id="IPR013149">
    <property type="entry name" value="ADH-like_C"/>
</dbReference>
<dbReference type="InterPro" id="IPR020843">
    <property type="entry name" value="ER"/>
</dbReference>
<feature type="domain" description="Enoyl reductase (ER)" evidence="2">
    <location>
        <begin position="59"/>
        <end position="338"/>
    </location>
</feature>
<sequence length="344" mass="37298">MPSITNGRILFAAAPEGYPEPGKHIVYDTSKTIDLETVPLNGGILIKTLELSIDPYLRGQMREAHIPSYMPAFPMGEPIYSPGIGVILRSEHSDIKVGDHVTGFISHQQYSVVKVVPPLRKIENPQHLPWSFALGVLGMPGQTAFMGWNEYSRVKKGETVFVSAGAGAVGSLVIQLAKMDGCKVIASAGSDDKVQFMKECGADVAFNYKTTNTAEVLKKEGPIDIYWDNVGGETLDAALDAAASNARFIVCGMISTYNDPKGAPIYNMPKVFEKCISINGFLYQPLEPKWRQQFAATIPSLVATGKIKHQMDVYEGLDKVGDVILALQKGANKGKAVVHVADEV</sequence>
<dbReference type="Pfam" id="PF00107">
    <property type="entry name" value="ADH_zinc_N"/>
    <property type="match status" value="1"/>
</dbReference>
<keyword evidence="4" id="KW-1185">Reference proteome</keyword>
<dbReference type="AlphaFoldDB" id="A0A9P5YRY8"/>
<dbReference type="Gene3D" id="3.40.50.720">
    <property type="entry name" value="NAD(P)-binding Rossmann-like Domain"/>
    <property type="match status" value="1"/>
</dbReference>
<dbReference type="InterPro" id="IPR041694">
    <property type="entry name" value="ADH_N_2"/>
</dbReference>
<dbReference type="Gene3D" id="3.90.180.10">
    <property type="entry name" value="Medium-chain alcohol dehydrogenases, catalytic domain"/>
    <property type="match status" value="1"/>
</dbReference>
<dbReference type="SMART" id="SM00829">
    <property type="entry name" value="PKS_ER"/>
    <property type="match status" value="1"/>
</dbReference>
<dbReference type="Proteomes" id="UP000807469">
    <property type="component" value="Unassembled WGS sequence"/>
</dbReference>
<gene>
    <name evidence="3" type="ORF">BDN70DRAFT_884848</name>
</gene>
<dbReference type="Pfam" id="PF16884">
    <property type="entry name" value="ADH_N_2"/>
    <property type="match status" value="1"/>
</dbReference>
<dbReference type="GO" id="GO:0016628">
    <property type="term" value="F:oxidoreductase activity, acting on the CH-CH group of donors, NAD or NADP as acceptor"/>
    <property type="evidence" value="ECO:0007669"/>
    <property type="project" value="InterPro"/>
</dbReference>
<keyword evidence="1" id="KW-0560">Oxidoreductase</keyword>
<dbReference type="SUPFAM" id="SSF50129">
    <property type="entry name" value="GroES-like"/>
    <property type="match status" value="1"/>
</dbReference>
<evidence type="ECO:0000259" key="2">
    <source>
        <dbReference type="SMART" id="SM00829"/>
    </source>
</evidence>
<dbReference type="PANTHER" id="PTHR43205:SF7">
    <property type="entry name" value="PROSTAGLANDIN REDUCTASE 1"/>
    <property type="match status" value="1"/>
</dbReference>
<name>A0A9P5YRY8_9AGAR</name>
<evidence type="ECO:0000256" key="1">
    <source>
        <dbReference type="ARBA" id="ARBA00023002"/>
    </source>
</evidence>